<sequence length="227" mass="24117">MKKFIKFVLVSASVWGTLCAQVFAGLLVASDFDSGTLDGWQRKNDGKTGIISNPVSGGNDGGYLLFTDGTSGGPAENILAPEQFLGDWSRALTSPESSFISLDAILFDPHVEQGNVDQIILFIEGAGGAAFIDLGLPSVEDSWQQFVAPLKQADWIITSGNWNSLLSDISAFEIQMDWVNPAGKETGIDNIVLSLDGAASVPEPGTIGLLLLVLLLLAGRSYHKNFG</sequence>
<name>A0AAE9Z8I9_9GAMM</name>
<dbReference type="Proteomes" id="UP000032352">
    <property type="component" value="Chromosome"/>
</dbReference>
<reference evidence="2 3" key="2">
    <citation type="journal article" date="2022" name="Mar. Drugs">
        <title>Bioassay-Guided Fractionation Leads to the Detection of Cholic Acid Generated by the Rare Thalassomonas sp.</title>
        <authorList>
            <person name="Pheiffer F."/>
            <person name="Schneider Y.K."/>
            <person name="Hansen E.H."/>
            <person name="Andersen J.H."/>
            <person name="Isaksson J."/>
            <person name="Busche T."/>
            <person name="R C."/>
            <person name="Kalinowski J."/>
            <person name="Zyl L.V."/>
            <person name="Trindade M."/>
        </authorList>
    </citation>
    <scope>NUCLEOTIDE SEQUENCE [LARGE SCALE GENOMIC DNA]</scope>
    <source>
        <strain evidence="2 3">XOM25</strain>
    </source>
</reference>
<feature type="chain" id="PRO_5042203226" evidence="1">
    <location>
        <begin position="25"/>
        <end position="227"/>
    </location>
</feature>
<evidence type="ECO:0000256" key="1">
    <source>
        <dbReference type="SAM" id="SignalP"/>
    </source>
</evidence>
<dbReference type="RefSeq" id="WP_044840175.1">
    <property type="nucleotide sequence ID" value="NZ_CP059733.1"/>
</dbReference>
<dbReference type="InterPro" id="IPR013424">
    <property type="entry name" value="Ice-binding_C"/>
</dbReference>
<proteinExistence type="predicted"/>
<accession>A0AAE9Z8I9</accession>
<reference evidence="2 3" key="1">
    <citation type="journal article" date="2015" name="Genome Announc.">
        <title>Draft Genome Sequences of Marine Isolates of Thalassomonas viridans and Thalassomonas actiniarum.</title>
        <authorList>
            <person name="Olonade I."/>
            <person name="van Zyl L.J."/>
            <person name="Trindade M."/>
        </authorList>
    </citation>
    <scope>NUCLEOTIDE SEQUENCE [LARGE SCALE GENOMIC DNA]</scope>
    <source>
        <strain evidence="2 3">XOM25</strain>
    </source>
</reference>
<protein>
    <submittedName>
        <fullName evidence="2">PEP-CTERM sorting domain-containing protein</fullName>
    </submittedName>
</protein>
<feature type="signal peptide" evidence="1">
    <location>
        <begin position="1"/>
        <end position="24"/>
    </location>
</feature>
<gene>
    <name evidence="2" type="ORF">SG34_014550</name>
</gene>
<evidence type="ECO:0000313" key="3">
    <source>
        <dbReference type="Proteomes" id="UP000032352"/>
    </source>
</evidence>
<dbReference type="NCBIfam" id="TIGR02595">
    <property type="entry name" value="PEP_CTERM"/>
    <property type="match status" value="1"/>
</dbReference>
<dbReference type="KEGG" id="tvd:SG34_014550"/>
<dbReference type="AlphaFoldDB" id="A0AAE9Z8I9"/>
<keyword evidence="3" id="KW-1185">Reference proteome</keyword>
<dbReference type="EMBL" id="CP059733">
    <property type="protein sequence ID" value="WDE07999.1"/>
    <property type="molecule type" value="Genomic_DNA"/>
</dbReference>
<evidence type="ECO:0000313" key="2">
    <source>
        <dbReference type="EMBL" id="WDE07999.1"/>
    </source>
</evidence>
<keyword evidence="1" id="KW-0732">Signal</keyword>
<organism evidence="2 3">
    <name type="scientific">Thalassomonas viridans</name>
    <dbReference type="NCBI Taxonomy" id="137584"/>
    <lineage>
        <taxon>Bacteria</taxon>
        <taxon>Pseudomonadati</taxon>
        <taxon>Pseudomonadota</taxon>
        <taxon>Gammaproteobacteria</taxon>
        <taxon>Alteromonadales</taxon>
        <taxon>Colwelliaceae</taxon>
        <taxon>Thalassomonas</taxon>
    </lineage>
</organism>